<dbReference type="EMBL" id="OW240915">
    <property type="protein sequence ID" value="CAH2282124.1"/>
    <property type="molecule type" value="Genomic_DNA"/>
</dbReference>
<accession>A0AAD1RZJ3</accession>
<dbReference type="PANTHER" id="PTHR47027:SF25">
    <property type="entry name" value="REVERSE TRANSCRIPTASE DOMAIN-CONTAINING PROTEIN"/>
    <property type="match status" value="1"/>
</dbReference>
<evidence type="ECO:0000313" key="1">
    <source>
        <dbReference type="EMBL" id="CAH2282124.1"/>
    </source>
</evidence>
<sequence>MLLMPVPFPHRHRLDHEYSENRNGIQWTLWSQLDDLDFADNLTLLSHSQQQMQEKISVLAATSAQVGLIIHKEKTKILKILMTNFSNINLITLKGSPLEEVQFFTYLSSIIDQQGRTDADVKARIGKARVTFIQLKNIWVSRELTLTTKI</sequence>
<gene>
    <name evidence="1" type="ORF">PECUL_23A040497</name>
</gene>
<evidence type="ECO:0000313" key="2">
    <source>
        <dbReference type="Proteomes" id="UP001295444"/>
    </source>
</evidence>
<organism evidence="1 2">
    <name type="scientific">Pelobates cultripes</name>
    <name type="common">Western spadefoot toad</name>
    <dbReference type="NCBI Taxonomy" id="61616"/>
    <lineage>
        <taxon>Eukaryota</taxon>
        <taxon>Metazoa</taxon>
        <taxon>Chordata</taxon>
        <taxon>Craniata</taxon>
        <taxon>Vertebrata</taxon>
        <taxon>Euteleostomi</taxon>
        <taxon>Amphibia</taxon>
        <taxon>Batrachia</taxon>
        <taxon>Anura</taxon>
        <taxon>Pelobatoidea</taxon>
        <taxon>Pelobatidae</taxon>
        <taxon>Pelobates</taxon>
    </lineage>
</organism>
<dbReference type="PANTHER" id="PTHR47027">
    <property type="entry name" value="REVERSE TRANSCRIPTASE DOMAIN-CONTAINING PROTEIN"/>
    <property type="match status" value="1"/>
</dbReference>
<protein>
    <recommendedName>
        <fullName evidence="3">Reverse transcriptase domain-containing protein</fullName>
    </recommendedName>
</protein>
<dbReference type="AlphaFoldDB" id="A0AAD1RZJ3"/>
<name>A0AAD1RZJ3_PELCU</name>
<dbReference type="Proteomes" id="UP001295444">
    <property type="component" value="Chromosome 04"/>
</dbReference>
<keyword evidence="2" id="KW-1185">Reference proteome</keyword>
<reference evidence="1" key="1">
    <citation type="submission" date="2022-03" db="EMBL/GenBank/DDBJ databases">
        <authorList>
            <person name="Alioto T."/>
            <person name="Alioto T."/>
            <person name="Gomez Garrido J."/>
        </authorList>
    </citation>
    <scope>NUCLEOTIDE SEQUENCE</scope>
</reference>
<evidence type="ECO:0008006" key="3">
    <source>
        <dbReference type="Google" id="ProtNLM"/>
    </source>
</evidence>
<proteinExistence type="predicted"/>